<gene>
    <name evidence="1" type="ORF">NUW54_g9772</name>
</gene>
<protein>
    <submittedName>
        <fullName evidence="1">Uncharacterized protein</fullName>
    </submittedName>
</protein>
<name>A0ACC1P3R9_9APHY</name>
<keyword evidence="2" id="KW-1185">Reference proteome</keyword>
<dbReference type="Proteomes" id="UP001144978">
    <property type="component" value="Unassembled WGS sequence"/>
</dbReference>
<sequence>MAKHTNSKPHLGSAELFHYTVPTGPFHTIPHEFEKASNSDARKHGDKFKDNVALHRPLLGVSSMSHTILVDLQTFESDILGVKTSLTMVNPLPETLVNHARLVFDKAFGRPQRTSLPITLYVAPPMSSSSLDFTDAHTDQGYQREELWWPTEPPQSSLHGKPYFGGRLHEQSRRRPLPE</sequence>
<comment type="caution">
    <text evidence="1">The sequence shown here is derived from an EMBL/GenBank/DDBJ whole genome shotgun (WGS) entry which is preliminary data.</text>
</comment>
<reference evidence="1" key="1">
    <citation type="submission" date="2022-08" db="EMBL/GenBank/DDBJ databases">
        <title>Genome Sequence of Pycnoporus sanguineus.</title>
        <authorList>
            <person name="Buettner E."/>
        </authorList>
    </citation>
    <scope>NUCLEOTIDE SEQUENCE</scope>
    <source>
        <strain evidence="1">CG-C14</strain>
    </source>
</reference>
<accession>A0ACC1P3R9</accession>
<organism evidence="1 2">
    <name type="scientific">Trametes sanguinea</name>
    <dbReference type="NCBI Taxonomy" id="158606"/>
    <lineage>
        <taxon>Eukaryota</taxon>
        <taxon>Fungi</taxon>
        <taxon>Dikarya</taxon>
        <taxon>Basidiomycota</taxon>
        <taxon>Agaricomycotina</taxon>
        <taxon>Agaricomycetes</taxon>
        <taxon>Polyporales</taxon>
        <taxon>Polyporaceae</taxon>
        <taxon>Trametes</taxon>
    </lineage>
</organism>
<dbReference type="EMBL" id="JANSHE010003356">
    <property type="protein sequence ID" value="KAJ2986427.1"/>
    <property type="molecule type" value="Genomic_DNA"/>
</dbReference>
<evidence type="ECO:0000313" key="1">
    <source>
        <dbReference type="EMBL" id="KAJ2986427.1"/>
    </source>
</evidence>
<evidence type="ECO:0000313" key="2">
    <source>
        <dbReference type="Proteomes" id="UP001144978"/>
    </source>
</evidence>
<proteinExistence type="predicted"/>